<dbReference type="SUPFAM" id="SSF56349">
    <property type="entry name" value="DNA breaking-rejoining enzymes"/>
    <property type="match status" value="1"/>
</dbReference>
<dbReference type="EMBL" id="CAKKLH010000009">
    <property type="protein sequence ID" value="CAH0098857.1"/>
    <property type="molecule type" value="Genomic_DNA"/>
</dbReference>
<dbReference type="PANTHER" id="PTHR33050:SF7">
    <property type="entry name" value="RIBONUCLEASE H"/>
    <property type="match status" value="1"/>
</dbReference>
<dbReference type="Proteomes" id="UP000789390">
    <property type="component" value="Unassembled WGS sequence"/>
</dbReference>
<protein>
    <recommendedName>
        <fullName evidence="3">Tyr recombinase domain-containing protein</fullName>
    </recommendedName>
</protein>
<accession>A0A8J2WCF0</accession>
<dbReference type="AlphaFoldDB" id="A0A8J2WCF0"/>
<dbReference type="InterPro" id="IPR043128">
    <property type="entry name" value="Rev_trsase/Diguanyl_cyclase"/>
</dbReference>
<dbReference type="GO" id="GO:0006310">
    <property type="term" value="P:DNA recombination"/>
    <property type="evidence" value="ECO:0007669"/>
    <property type="project" value="UniProtKB-KW"/>
</dbReference>
<dbReference type="GO" id="GO:0071897">
    <property type="term" value="P:DNA biosynthetic process"/>
    <property type="evidence" value="ECO:0007669"/>
    <property type="project" value="UniProtKB-ARBA"/>
</dbReference>
<name>A0A8J2WCF0_9CRUS</name>
<dbReference type="InterPro" id="IPR043502">
    <property type="entry name" value="DNA/RNA_pol_sf"/>
</dbReference>
<dbReference type="Gene3D" id="3.30.70.270">
    <property type="match status" value="1"/>
</dbReference>
<dbReference type="GO" id="GO:0003677">
    <property type="term" value="F:DNA binding"/>
    <property type="evidence" value="ECO:0007669"/>
    <property type="project" value="InterPro"/>
</dbReference>
<sequence length="1005" mass="112212">MHSHRPPTAGTSEGSQHPRKVLVSKEDSRNLADWLNKSVTPAELKGFADKYPIEFEKKEFSLAPPRLDDWMTRRLKESAAHKPAEAAEKTWLSVQLKVLDIAGPLVHLHQLTKQGRPLDMEEVSENVKVALELTAAASYDISRRRRRNILNHTDPRSDYLLEDPKSFSSKQTVSSLFGKRFLEAMLKEADQDEKLSRRGPPGPAPKTAAGPVTRSKAGRGGRGQFPFDNDRGGGRGRSALFVIPKKAGGYRPIVNLKALNNFVAYSHFKMEGLEAVKQLLEPGDFMTKIDLKDAYLFIPGAKRTQKISPVMKVVMGHLRAKGIRLIIYLDDILILSRSFSEALDHCAVVADTLTSLGFVINETKSVKQPVQRIDYLGVVVDSTKLSFALPQEKMDQVLKLCKKALGSKDITLRDISKILGNFTWAIHSIPFAQMHYRQIQDFHIQQLHKWDRDLSKRIILPAEARSNLDWWINNLQIVNGKPFFPRSPHLEIYSDASLSGWGAICDDVRTRGPWTAADRNRHINELEILAAFHAVKSFAGGSSKIAIKLYLDNSTAVCYINKGGGTRSISLSILANLLNSFCEERSISLEAFFLPGKLNVEADEESRAASDSSDWMLCRRSFKTIDNIWATDVDLFSASWNHQHDRFISWRPQPGAWAVNAFSKNWGEFKAYAFPPFSMISRCLAKVKAEEARLLLICPVWPSQTWFPSLLELACDTPRILPPKSDILLSAQGDYHPLAEKSQLLLSAWMLSGQACQTKAFRQKWSTFCWQEAVQPRILHTRPPGTLGQIGGQSTTSNFTWDPNVVLDFAKADGENESLRLNRLSAKLTTLIALTSLLRVSEIAAIERSSVRFDDGAATLFLSKPRKTQHQGPLSSIKIPRCPDKLVCPVDCLGLYVYVTDPIRPASNVDRLLISNIAPYRPVSASTVARWIKSYMERAGVDTQTFSAHSTRGAAASKAVASGVPIESVLTAAQWSRESTFARFYHRPIAPSEIAFQDDGSSEQL</sequence>
<dbReference type="InterPro" id="IPR000477">
    <property type="entry name" value="RT_dom"/>
</dbReference>
<feature type="region of interest" description="Disordered" evidence="2">
    <location>
        <begin position="1"/>
        <end position="26"/>
    </location>
</feature>
<evidence type="ECO:0000313" key="5">
    <source>
        <dbReference type="Proteomes" id="UP000789390"/>
    </source>
</evidence>
<dbReference type="Gene3D" id="1.10.443.10">
    <property type="entry name" value="Intergrase catalytic core"/>
    <property type="match status" value="1"/>
</dbReference>
<dbReference type="OrthoDB" id="6380429at2759"/>
<keyword evidence="5" id="KW-1185">Reference proteome</keyword>
<dbReference type="PANTHER" id="PTHR33050">
    <property type="entry name" value="REVERSE TRANSCRIPTASE DOMAIN-CONTAINING PROTEIN"/>
    <property type="match status" value="1"/>
</dbReference>
<comment type="caution">
    <text evidence="4">The sequence shown here is derived from an EMBL/GenBank/DDBJ whole genome shotgun (WGS) entry which is preliminary data.</text>
</comment>
<dbReference type="InterPro" id="IPR013762">
    <property type="entry name" value="Integrase-like_cat_sf"/>
</dbReference>
<dbReference type="Pfam" id="PF00078">
    <property type="entry name" value="RVT_1"/>
    <property type="match status" value="1"/>
</dbReference>
<feature type="region of interest" description="Disordered" evidence="2">
    <location>
        <begin position="190"/>
        <end position="232"/>
    </location>
</feature>
<gene>
    <name evidence="4" type="ORF">DGAL_LOCUS963</name>
</gene>
<dbReference type="InterPro" id="IPR002104">
    <property type="entry name" value="Integrase_catalytic"/>
</dbReference>
<evidence type="ECO:0000256" key="1">
    <source>
        <dbReference type="ARBA" id="ARBA00023172"/>
    </source>
</evidence>
<dbReference type="InterPro" id="IPR052055">
    <property type="entry name" value="Hepadnavirus_pol/RT"/>
</dbReference>
<keyword evidence="1" id="KW-0233">DNA recombination</keyword>
<organism evidence="4 5">
    <name type="scientific">Daphnia galeata</name>
    <dbReference type="NCBI Taxonomy" id="27404"/>
    <lineage>
        <taxon>Eukaryota</taxon>
        <taxon>Metazoa</taxon>
        <taxon>Ecdysozoa</taxon>
        <taxon>Arthropoda</taxon>
        <taxon>Crustacea</taxon>
        <taxon>Branchiopoda</taxon>
        <taxon>Diplostraca</taxon>
        <taxon>Cladocera</taxon>
        <taxon>Anomopoda</taxon>
        <taxon>Daphniidae</taxon>
        <taxon>Daphnia</taxon>
    </lineage>
</organism>
<dbReference type="Pfam" id="PF00589">
    <property type="entry name" value="Phage_integrase"/>
    <property type="match status" value="1"/>
</dbReference>
<evidence type="ECO:0000256" key="2">
    <source>
        <dbReference type="SAM" id="MobiDB-lite"/>
    </source>
</evidence>
<reference evidence="4" key="1">
    <citation type="submission" date="2021-11" db="EMBL/GenBank/DDBJ databases">
        <authorList>
            <person name="Schell T."/>
        </authorList>
    </citation>
    <scope>NUCLEOTIDE SEQUENCE</scope>
    <source>
        <strain evidence="4">M5</strain>
    </source>
</reference>
<evidence type="ECO:0000259" key="3">
    <source>
        <dbReference type="PROSITE" id="PS51898"/>
    </source>
</evidence>
<proteinExistence type="predicted"/>
<dbReference type="CDD" id="cd09275">
    <property type="entry name" value="RNase_HI_RT_DIRS1"/>
    <property type="match status" value="1"/>
</dbReference>
<dbReference type="SUPFAM" id="SSF56672">
    <property type="entry name" value="DNA/RNA polymerases"/>
    <property type="match status" value="1"/>
</dbReference>
<dbReference type="GO" id="GO:0015074">
    <property type="term" value="P:DNA integration"/>
    <property type="evidence" value="ECO:0007669"/>
    <property type="project" value="InterPro"/>
</dbReference>
<feature type="domain" description="Tyr recombinase" evidence="3">
    <location>
        <begin position="794"/>
        <end position="999"/>
    </location>
</feature>
<evidence type="ECO:0000313" key="4">
    <source>
        <dbReference type="EMBL" id="CAH0098857.1"/>
    </source>
</evidence>
<dbReference type="PROSITE" id="PS51898">
    <property type="entry name" value="TYR_RECOMBINASE"/>
    <property type="match status" value="1"/>
</dbReference>
<dbReference type="InterPro" id="IPR011010">
    <property type="entry name" value="DNA_brk_join_enz"/>
</dbReference>